<dbReference type="RefSeq" id="XP_009758201.1">
    <property type="nucleotide sequence ID" value="XM_009759899.1"/>
</dbReference>
<organism evidence="2 3">
    <name type="scientific">Nicotiana sylvestris</name>
    <name type="common">Wood tobacco</name>
    <name type="synonym">South American tobacco</name>
    <dbReference type="NCBI Taxonomy" id="4096"/>
    <lineage>
        <taxon>Eukaryota</taxon>
        <taxon>Viridiplantae</taxon>
        <taxon>Streptophyta</taxon>
        <taxon>Embryophyta</taxon>
        <taxon>Tracheophyta</taxon>
        <taxon>Spermatophyta</taxon>
        <taxon>Magnoliopsida</taxon>
        <taxon>eudicotyledons</taxon>
        <taxon>Gunneridae</taxon>
        <taxon>Pentapetalae</taxon>
        <taxon>asterids</taxon>
        <taxon>lamiids</taxon>
        <taxon>Solanales</taxon>
        <taxon>Solanaceae</taxon>
        <taxon>Nicotianoideae</taxon>
        <taxon>Nicotianeae</taxon>
        <taxon>Nicotiana</taxon>
    </lineage>
</organism>
<feature type="region of interest" description="Disordered" evidence="1">
    <location>
        <begin position="1"/>
        <end position="43"/>
    </location>
</feature>
<dbReference type="Proteomes" id="UP000189701">
    <property type="component" value="Unplaced"/>
</dbReference>
<reference evidence="2" key="1">
    <citation type="journal article" date="2013" name="Genome Biol.">
        <title>Reference genomes and transcriptomes of Nicotiana sylvestris and Nicotiana tomentosiformis.</title>
        <authorList>
            <person name="Sierro N."/>
            <person name="Battey J.N."/>
            <person name="Ouadi S."/>
            <person name="Bovet L."/>
            <person name="Goepfert S."/>
            <person name="Bakaher N."/>
            <person name="Peitsch M.C."/>
            <person name="Ivanov N.V."/>
        </authorList>
    </citation>
    <scope>NUCLEOTIDE SEQUENCE [LARGE SCALE GENOMIC DNA]</scope>
</reference>
<reference evidence="3" key="2">
    <citation type="submission" date="2025-08" db="UniProtKB">
        <authorList>
            <consortium name="RefSeq"/>
        </authorList>
    </citation>
    <scope>IDENTIFICATION</scope>
    <source>
        <tissue evidence="3">Leaf</tissue>
    </source>
</reference>
<dbReference type="AlphaFoldDB" id="A0A1U7UZN4"/>
<dbReference type="eggNOG" id="ENOG502S0E4">
    <property type="taxonomic scope" value="Eukaryota"/>
</dbReference>
<evidence type="ECO:0000256" key="1">
    <source>
        <dbReference type="SAM" id="MobiDB-lite"/>
    </source>
</evidence>
<proteinExistence type="predicted"/>
<accession>A0A1U7UZN4</accession>
<evidence type="ECO:0000313" key="2">
    <source>
        <dbReference type="Proteomes" id="UP000189701"/>
    </source>
</evidence>
<keyword evidence="2" id="KW-1185">Reference proteome</keyword>
<dbReference type="PANTHER" id="PTHR46238">
    <property type="entry name" value="REVERSE TRANSCRIPTASE DOMAIN-CONTAINING PROTEIN"/>
    <property type="match status" value="1"/>
</dbReference>
<protein>
    <submittedName>
        <fullName evidence="3">Uncharacterized protein LOC104210926</fullName>
    </submittedName>
</protein>
<dbReference type="PANTHER" id="PTHR46238:SF8">
    <property type="entry name" value="ENDONUCLEASE_EXONUCLEASE_PHOSPHATASE DOMAIN-CONTAINING PROTEIN"/>
    <property type="match status" value="1"/>
</dbReference>
<evidence type="ECO:0000313" key="3">
    <source>
        <dbReference type="RefSeq" id="XP_009758201.1"/>
    </source>
</evidence>
<dbReference type="STRING" id="4096.A0A1U7UZN4"/>
<name>A0A1U7UZN4_NICSY</name>
<sequence>MAKTSKTVPHKEATSLSKPSDDGAVAEPPHYSVNKSKGQGGPPFRPLFHTMTYGRNRYSLRDGEINKDVTHRIGTGWIKWRLGFGVFCEKKMSPILKAKFYRSVVRPAMLYGVECWPVKNYHIQRMKVAELRMLRWMCGHSMIDKIRNEDTRKTVGMAPIYDKMREARLRWFGHVQRRSLDVPVRRCERLVVVGTRRGRGRPKKYWGEAIR</sequence>
<gene>
    <name evidence="3" type="primary">LOC104210926</name>
</gene>